<dbReference type="GO" id="GO:0016887">
    <property type="term" value="F:ATP hydrolysis activity"/>
    <property type="evidence" value="ECO:0007669"/>
    <property type="project" value="InterPro"/>
</dbReference>
<dbReference type="SUPFAM" id="SSF52540">
    <property type="entry name" value="P-loop containing nucleoside triphosphate hydrolases"/>
    <property type="match status" value="1"/>
</dbReference>
<evidence type="ECO:0000256" key="2">
    <source>
        <dbReference type="ARBA" id="ARBA00022448"/>
    </source>
</evidence>
<feature type="region of interest" description="Disordered" evidence="5">
    <location>
        <begin position="280"/>
        <end position="299"/>
    </location>
</feature>
<evidence type="ECO:0000313" key="8">
    <source>
        <dbReference type="Proteomes" id="UP000663505"/>
    </source>
</evidence>
<name>A0A9X7VY61_9BACL</name>
<protein>
    <submittedName>
        <fullName evidence="7">ABC transporter ATP-binding protein</fullName>
    </submittedName>
</protein>
<dbReference type="PANTHER" id="PTHR43776:SF8">
    <property type="entry name" value="ABC TRANSPORTER, ATP-BINDING PROTEIN"/>
    <property type="match status" value="1"/>
</dbReference>
<dbReference type="EMBL" id="CP071182">
    <property type="protein sequence ID" value="QSO47246.1"/>
    <property type="molecule type" value="Genomic_DNA"/>
</dbReference>
<sequence length="347" mass="38626">MNQSRGTAQTVATKDSTLAARPDRMLRLEHVSKVYTNRDRSTVAASHVNFTVEPGKIVALIGESGSGKTTLARLITGIERPTNGRITFGNWDVTNLRPRQLRSYRKHVQMVFQDPFSALNPQNTVLYSIVRPLRKHLGMSEAEARKRAMEIMETVRLTPVEQFVHKKPHQLSGGQRQRLVIARAIAPEPDLIVADEPVSMLDVSIRADVLELINEIRRTRNMSVIYITHDMLSARVLADEVLVLYRGHIVEQGDSEEVLQNPQHPYTRLLFASVPNPFERSASGTRKGDGEGEVADVTPPKIAATTLRTGVGCPFAPRCPYVMDQCMTSVPALAGSEAHQTACFWKE</sequence>
<dbReference type="GO" id="GO:0055085">
    <property type="term" value="P:transmembrane transport"/>
    <property type="evidence" value="ECO:0007669"/>
    <property type="project" value="UniProtKB-ARBA"/>
</dbReference>
<dbReference type="AlphaFoldDB" id="A0A9X7VY61"/>
<evidence type="ECO:0000256" key="1">
    <source>
        <dbReference type="ARBA" id="ARBA00005417"/>
    </source>
</evidence>
<feature type="domain" description="ABC transporter" evidence="6">
    <location>
        <begin position="26"/>
        <end position="271"/>
    </location>
</feature>
<keyword evidence="4 7" id="KW-0067">ATP-binding</keyword>
<dbReference type="SMART" id="SM00382">
    <property type="entry name" value="AAA"/>
    <property type="match status" value="1"/>
</dbReference>
<dbReference type="PROSITE" id="PS00211">
    <property type="entry name" value="ABC_TRANSPORTER_1"/>
    <property type="match status" value="1"/>
</dbReference>
<dbReference type="Pfam" id="PF08352">
    <property type="entry name" value="oligo_HPY"/>
    <property type="match status" value="1"/>
</dbReference>
<dbReference type="RefSeq" id="WP_206656603.1">
    <property type="nucleotide sequence ID" value="NZ_CP071182.1"/>
</dbReference>
<evidence type="ECO:0000259" key="6">
    <source>
        <dbReference type="PROSITE" id="PS50893"/>
    </source>
</evidence>
<dbReference type="CDD" id="cd03257">
    <property type="entry name" value="ABC_NikE_OppD_transporters"/>
    <property type="match status" value="1"/>
</dbReference>
<dbReference type="Pfam" id="PF00005">
    <property type="entry name" value="ABC_tran"/>
    <property type="match status" value="1"/>
</dbReference>
<dbReference type="GO" id="GO:0015833">
    <property type="term" value="P:peptide transport"/>
    <property type="evidence" value="ECO:0007669"/>
    <property type="project" value="InterPro"/>
</dbReference>
<evidence type="ECO:0000256" key="3">
    <source>
        <dbReference type="ARBA" id="ARBA00022741"/>
    </source>
</evidence>
<dbReference type="InterPro" id="IPR003593">
    <property type="entry name" value="AAA+_ATPase"/>
</dbReference>
<gene>
    <name evidence="7" type="ORF">JZ786_23100</name>
</gene>
<dbReference type="PANTHER" id="PTHR43776">
    <property type="entry name" value="TRANSPORT ATP-BINDING PROTEIN"/>
    <property type="match status" value="1"/>
</dbReference>
<dbReference type="InterPro" id="IPR013563">
    <property type="entry name" value="Oligopep_ABC_C"/>
</dbReference>
<organism evidence="7 8">
    <name type="scientific">Alicyclobacillus mengziensis</name>
    <dbReference type="NCBI Taxonomy" id="2931921"/>
    <lineage>
        <taxon>Bacteria</taxon>
        <taxon>Bacillati</taxon>
        <taxon>Bacillota</taxon>
        <taxon>Bacilli</taxon>
        <taxon>Bacillales</taxon>
        <taxon>Alicyclobacillaceae</taxon>
        <taxon>Alicyclobacillus</taxon>
    </lineage>
</organism>
<evidence type="ECO:0000313" key="7">
    <source>
        <dbReference type="EMBL" id="QSO47246.1"/>
    </source>
</evidence>
<reference evidence="7 8" key="1">
    <citation type="submission" date="2021-02" db="EMBL/GenBank/DDBJ databases">
        <title>Alicyclobacillus curvatus sp. nov. and Alicyclobacillus mengziensis sp. nov., two acidophilic bacteria isolated from acid mine drainage.</title>
        <authorList>
            <person name="Huang Y."/>
        </authorList>
    </citation>
    <scope>NUCLEOTIDE SEQUENCE [LARGE SCALE GENOMIC DNA]</scope>
    <source>
        <strain evidence="7 8">S30H14</strain>
    </source>
</reference>
<dbReference type="Proteomes" id="UP000663505">
    <property type="component" value="Chromosome"/>
</dbReference>
<comment type="similarity">
    <text evidence="1">Belongs to the ABC transporter superfamily.</text>
</comment>
<dbReference type="InterPro" id="IPR017871">
    <property type="entry name" value="ABC_transporter-like_CS"/>
</dbReference>
<keyword evidence="3" id="KW-0547">Nucleotide-binding</keyword>
<keyword evidence="8" id="KW-1185">Reference proteome</keyword>
<dbReference type="NCBIfam" id="TIGR01727">
    <property type="entry name" value="oligo_HPY"/>
    <property type="match status" value="1"/>
</dbReference>
<dbReference type="InterPro" id="IPR003439">
    <property type="entry name" value="ABC_transporter-like_ATP-bd"/>
</dbReference>
<accession>A0A9X7VY61</accession>
<evidence type="ECO:0000256" key="5">
    <source>
        <dbReference type="SAM" id="MobiDB-lite"/>
    </source>
</evidence>
<proteinExistence type="inferred from homology"/>
<dbReference type="InterPro" id="IPR027417">
    <property type="entry name" value="P-loop_NTPase"/>
</dbReference>
<dbReference type="PROSITE" id="PS50893">
    <property type="entry name" value="ABC_TRANSPORTER_2"/>
    <property type="match status" value="1"/>
</dbReference>
<dbReference type="Gene3D" id="3.40.50.300">
    <property type="entry name" value="P-loop containing nucleotide triphosphate hydrolases"/>
    <property type="match status" value="1"/>
</dbReference>
<keyword evidence="2" id="KW-0813">Transport</keyword>
<dbReference type="KEGG" id="afx:JZ786_23100"/>
<dbReference type="InterPro" id="IPR050319">
    <property type="entry name" value="ABC_transp_ATP-bind"/>
</dbReference>
<dbReference type="GO" id="GO:0005524">
    <property type="term" value="F:ATP binding"/>
    <property type="evidence" value="ECO:0007669"/>
    <property type="project" value="UniProtKB-KW"/>
</dbReference>
<evidence type="ECO:0000256" key="4">
    <source>
        <dbReference type="ARBA" id="ARBA00022840"/>
    </source>
</evidence>